<reference evidence="3" key="1">
    <citation type="submission" date="2022-10" db="EMBL/GenBank/DDBJ databases">
        <title>Novel sulphate-reducing endosymbionts in the free-living metamonad Anaeramoeba.</title>
        <authorList>
            <person name="Jerlstrom-Hultqvist J."/>
            <person name="Cepicka I."/>
            <person name="Gallot-Lavallee L."/>
            <person name="Salas-Leiva D."/>
            <person name="Curtis B.A."/>
            <person name="Zahonova K."/>
            <person name="Pipaliya S."/>
            <person name="Dacks J."/>
            <person name="Roger A.J."/>
        </authorList>
    </citation>
    <scope>NUCLEOTIDE SEQUENCE</scope>
    <source>
        <strain evidence="3">BMAN</strain>
    </source>
</reference>
<keyword evidence="2" id="KW-0342">GTP-binding</keyword>
<dbReference type="PROSITE" id="PS51421">
    <property type="entry name" value="RAS"/>
    <property type="match status" value="1"/>
</dbReference>
<dbReference type="NCBIfam" id="TIGR00231">
    <property type="entry name" value="small_GTP"/>
    <property type="match status" value="1"/>
</dbReference>
<dbReference type="EMBL" id="JAPDFW010000073">
    <property type="protein sequence ID" value="KAJ5073683.1"/>
    <property type="molecule type" value="Genomic_DNA"/>
</dbReference>
<keyword evidence="1" id="KW-0547">Nucleotide-binding</keyword>
<accession>A0A9Q0LIZ6</accession>
<evidence type="ECO:0000313" key="4">
    <source>
        <dbReference type="Proteomes" id="UP001149090"/>
    </source>
</evidence>
<dbReference type="Pfam" id="PF00071">
    <property type="entry name" value="Ras"/>
    <property type="match status" value="1"/>
</dbReference>
<sequence length="190" mass="21407">MEPTKYSAAIIGDGAVGKSCMTLRFLQDKFSEDYHPTIEELYRKNIMIDEEPFLLELRDTAGQEEFHSVMDRYLQNSDGFVVVYSITSFTSLQKATKLLQSIITTRSLGIPIVIAGNKSDLEQDRKIEPKQGEELADQYQAKFFECSAKTGTNVALCFEALVRRIKEYKSKPAVTDDPTPSQSKSCCIIL</sequence>
<evidence type="ECO:0000256" key="1">
    <source>
        <dbReference type="ARBA" id="ARBA00022741"/>
    </source>
</evidence>
<dbReference type="FunFam" id="3.40.50.300:FF:001423">
    <property type="entry name" value="Ras family GTPase"/>
    <property type="match status" value="1"/>
</dbReference>
<dbReference type="InterPro" id="IPR005225">
    <property type="entry name" value="Small_GTP-bd"/>
</dbReference>
<dbReference type="PRINTS" id="PR00449">
    <property type="entry name" value="RASTRNSFRMNG"/>
</dbReference>
<dbReference type="Gene3D" id="3.40.50.300">
    <property type="entry name" value="P-loop containing nucleotide triphosphate hydrolases"/>
    <property type="match status" value="1"/>
</dbReference>
<dbReference type="Proteomes" id="UP001149090">
    <property type="component" value="Unassembled WGS sequence"/>
</dbReference>
<dbReference type="InterPro" id="IPR027417">
    <property type="entry name" value="P-loop_NTPase"/>
</dbReference>
<dbReference type="SMART" id="SM00173">
    <property type="entry name" value="RAS"/>
    <property type="match status" value="1"/>
</dbReference>
<dbReference type="PROSITE" id="PS51420">
    <property type="entry name" value="RHO"/>
    <property type="match status" value="1"/>
</dbReference>
<gene>
    <name evidence="3" type="ORF">M0811_08520</name>
</gene>
<keyword evidence="4" id="KW-1185">Reference proteome</keyword>
<dbReference type="GO" id="GO:0005525">
    <property type="term" value="F:GTP binding"/>
    <property type="evidence" value="ECO:0007669"/>
    <property type="project" value="UniProtKB-KW"/>
</dbReference>
<protein>
    <submittedName>
        <fullName evidence="3">Ras-like protein</fullName>
    </submittedName>
</protein>
<dbReference type="GO" id="GO:0003924">
    <property type="term" value="F:GTPase activity"/>
    <property type="evidence" value="ECO:0007669"/>
    <property type="project" value="InterPro"/>
</dbReference>
<proteinExistence type="predicted"/>
<dbReference type="PANTHER" id="PTHR24070">
    <property type="entry name" value="RAS, DI-RAS, AND RHEB FAMILY MEMBERS OF SMALL GTPASE SUPERFAMILY"/>
    <property type="match status" value="1"/>
</dbReference>
<dbReference type="GO" id="GO:0016020">
    <property type="term" value="C:membrane"/>
    <property type="evidence" value="ECO:0007669"/>
    <property type="project" value="InterPro"/>
</dbReference>
<dbReference type="InterPro" id="IPR020849">
    <property type="entry name" value="Small_GTPase_Ras-type"/>
</dbReference>
<dbReference type="OMA" id="INHLECY"/>
<evidence type="ECO:0000313" key="3">
    <source>
        <dbReference type="EMBL" id="KAJ5073683.1"/>
    </source>
</evidence>
<dbReference type="SMART" id="SM00174">
    <property type="entry name" value="RHO"/>
    <property type="match status" value="1"/>
</dbReference>
<organism evidence="3 4">
    <name type="scientific">Anaeramoeba ignava</name>
    <name type="common">Anaerobic marine amoeba</name>
    <dbReference type="NCBI Taxonomy" id="1746090"/>
    <lineage>
        <taxon>Eukaryota</taxon>
        <taxon>Metamonada</taxon>
        <taxon>Anaeramoebidae</taxon>
        <taxon>Anaeramoeba</taxon>
    </lineage>
</organism>
<dbReference type="PROSITE" id="PS51419">
    <property type="entry name" value="RAB"/>
    <property type="match status" value="1"/>
</dbReference>
<dbReference type="SUPFAM" id="SSF52540">
    <property type="entry name" value="P-loop containing nucleoside triphosphate hydrolases"/>
    <property type="match status" value="1"/>
</dbReference>
<dbReference type="CDD" id="cd00876">
    <property type="entry name" value="Ras"/>
    <property type="match status" value="1"/>
</dbReference>
<name>A0A9Q0LIZ6_ANAIG</name>
<dbReference type="SMART" id="SM00175">
    <property type="entry name" value="RAB"/>
    <property type="match status" value="1"/>
</dbReference>
<comment type="caution">
    <text evidence="3">The sequence shown here is derived from an EMBL/GenBank/DDBJ whole genome shotgun (WGS) entry which is preliminary data.</text>
</comment>
<dbReference type="AlphaFoldDB" id="A0A9Q0LIZ6"/>
<dbReference type="InterPro" id="IPR001806">
    <property type="entry name" value="Small_GTPase"/>
</dbReference>
<evidence type="ECO:0000256" key="2">
    <source>
        <dbReference type="ARBA" id="ARBA00023134"/>
    </source>
</evidence>
<dbReference type="GO" id="GO:0007165">
    <property type="term" value="P:signal transduction"/>
    <property type="evidence" value="ECO:0007669"/>
    <property type="project" value="InterPro"/>
</dbReference>